<evidence type="ECO:0000256" key="3">
    <source>
        <dbReference type="ARBA" id="ARBA00022729"/>
    </source>
</evidence>
<dbReference type="Pfam" id="PF17802">
    <property type="entry name" value="SpaA"/>
    <property type="match status" value="4"/>
</dbReference>
<evidence type="ECO:0000313" key="8">
    <source>
        <dbReference type="Proteomes" id="UP001266099"/>
    </source>
</evidence>
<feature type="domain" description="SpaA-like prealbumin fold" evidence="6">
    <location>
        <begin position="2009"/>
        <end position="2102"/>
    </location>
</feature>
<dbReference type="InterPro" id="IPR008966">
    <property type="entry name" value="Adhesion_dom_sf"/>
</dbReference>
<comment type="caution">
    <text evidence="7">The sequence shown here is derived from an EMBL/GenBank/DDBJ whole genome shotgun (WGS) entry which is preliminary data.</text>
</comment>
<dbReference type="Gene3D" id="2.60.40.1140">
    <property type="entry name" value="Collagen-binding surface protein Cna, B-type domain"/>
    <property type="match status" value="1"/>
</dbReference>
<dbReference type="PANTHER" id="PTHR36108:SF13">
    <property type="entry name" value="COLOSSIN-B-RELATED"/>
    <property type="match status" value="1"/>
</dbReference>
<comment type="similarity">
    <text evidence="1">Belongs to the serine-aspartate repeat-containing protein (SDr) family.</text>
</comment>
<organism evidence="7 8">
    <name type="scientific">Arcanobacterium hippocoleae</name>
    <dbReference type="NCBI Taxonomy" id="149017"/>
    <lineage>
        <taxon>Bacteria</taxon>
        <taxon>Bacillati</taxon>
        <taxon>Actinomycetota</taxon>
        <taxon>Actinomycetes</taxon>
        <taxon>Actinomycetales</taxon>
        <taxon>Actinomycetaceae</taxon>
        <taxon>Arcanobacterium</taxon>
    </lineage>
</organism>
<evidence type="ECO:0008006" key="9">
    <source>
        <dbReference type="Google" id="ProtNLM"/>
    </source>
</evidence>
<evidence type="ECO:0000313" key="7">
    <source>
        <dbReference type="EMBL" id="MDR6939369.1"/>
    </source>
</evidence>
<evidence type="ECO:0000256" key="1">
    <source>
        <dbReference type="ARBA" id="ARBA00007257"/>
    </source>
</evidence>
<keyword evidence="4" id="KW-0472">Membrane</keyword>
<name>A0ABU1T1X4_9ACTO</name>
<evidence type="ECO:0000259" key="6">
    <source>
        <dbReference type="Pfam" id="PF17802"/>
    </source>
</evidence>
<feature type="domain" description="CNA-B" evidence="5">
    <location>
        <begin position="1892"/>
        <end position="1991"/>
    </location>
</feature>
<feature type="transmembrane region" description="Helical" evidence="4">
    <location>
        <begin position="2143"/>
        <end position="2161"/>
    </location>
</feature>
<dbReference type="Pfam" id="PF05738">
    <property type="entry name" value="Cna_B"/>
    <property type="match status" value="1"/>
</dbReference>
<gene>
    <name evidence="7" type="ORF">J2S36_000912</name>
</gene>
<dbReference type="InterPro" id="IPR041033">
    <property type="entry name" value="SpaA_PFL_dom_1"/>
</dbReference>
<dbReference type="InterPro" id="IPR013783">
    <property type="entry name" value="Ig-like_fold"/>
</dbReference>
<keyword evidence="4" id="KW-0812">Transmembrane</keyword>
<evidence type="ECO:0000256" key="2">
    <source>
        <dbReference type="ARBA" id="ARBA00022525"/>
    </source>
</evidence>
<evidence type="ECO:0000256" key="4">
    <source>
        <dbReference type="SAM" id="Phobius"/>
    </source>
</evidence>
<dbReference type="RefSeq" id="WP_309956004.1">
    <property type="nucleotide sequence ID" value="NZ_JAVDUJ010000001.1"/>
</dbReference>
<feature type="domain" description="SpaA-like prealbumin fold" evidence="6">
    <location>
        <begin position="1001"/>
        <end position="1107"/>
    </location>
</feature>
<evidence type="ECO:0000259" key="5">
    <source>
        <dbReference type="Pfam" id="PF05738"/>
    </source>
</evidence>
<feature type="domain" description="SpaA-like prealbumin fold" evidence="6">
    <location>
        <begin position="1139"/>
        <end position="1240"/>
    </location>
</feature>
<reference evidence="7 8" key="1">
    <citation type="submission" date="2023-07" db="EMBL/GenBank/DDBJ databases">
        <title>Sequencing the genomes of 1000 actinobacteria strains.</title>
        <authorList>
            <person name="Klenk H.-P."/>
        </authorList>
    </citation>
    <scope>NUCLEOTIDE SEQUENCE [LARGE SCALE GENOMIC DNA]</scope>
    <source>
        <strain evidence="7 8">DSM 15539</strain>
    </source>
</reference>
<dbReference type="SUPFAM" id="SSF49478">
    <property type="entry name" value="Cna protein B-type domain"/>
    <property type="match status" value="2"/>
</dbReference>
<sequence>MKSTLPALIGKRIVSAFIALLMLLSAIAVAVVSGVGASTQAIAAPNDGWTVVEDSTEVIPLEPVKFPLNLGKFKQDEGLDVKSIELDSKTKRPVITWVYTANVTNELTAQNQKLERFFTTSAESGLGQPTIVSVTKNGAKDNGTITTSANGKLLYSAKDTRTDKTQLATGTYVYTIKTPILEPRKHYVLNVANRMTTKLIQGTTVTVDGNTRTLDKDEVVTGYSFLNFSLEAGRNPVLSGYVNPTPQRTDVAAGGVNVAGYYTSPDQIHWEYSYINTTNSTQDHNIAINLDESHRRNGSAKVYVYQPGVSGYELVKTRDVPADTSTVPVTLKPGWRVQLVTTSTVTDNKVPHTFSGATVSALKADMTVKKFWHKEVLDAEKVETTYSVEDANGKTWDLTIPKGGNSAVLPGMDSYDTNFQKIRYFVSENPVPGMILYNQLTDSETYTYSFFNRKRAADDAVTPISGSCSTKVYGVFELETTDINQYWLTAQRYATGSGLKGKFRVPANATGGDHFILKLPPELKLEYSGDGTYPLGQINGKPGWGGLIGQMYYIGGNQVKFVLWDNATHDQDYEGWFTIGRELPHERIQTVNGSGRPKQGEKYYWGLRENPDLVYNPADPKANVVVKNLEYQGTYIGLNGSAEPCKYSLSKWTTFHYQDNGINQLAGQINKYVTKETDDALHYRSVFNARGIATYDPRYEDNLSETIQLYHGNSDASLRQDVKVYTGVGLLNGGVRNDSLVELWPNRSPLAPAGLEVKKVYTKPHNQYIPAARPGHKDVRLNYKVIVEMSGHRDQTMVLDVKAKKLQPHTEGFYHNQAYVAGRGLNLDTNQSSYQPTQGVGAANYGKLVDISFMKVDEAGHPIRNNPASFRLYHDTGVYSTKVQADENGVITFRDVIPEGVHASGPFDGSNGIYNLIEAVPPQGYVKGTSMRIKVTTKIVDGKKVPHIEVLKYIEQKVQGTQIVTKEWDVEPELRGKTFPASLKLNGQQGLFQFKNQKIPSVAIKKIDSISKAPLRGAVFKLNEYPLADFNLANPVAPKRSILLGCEDSTGELADCVTVNADEFRVPSAKVDHIYEFQEVKAPSGYDLHPHKFYIKLVKEKTGSYSYEEVNPDNVAQGTKLDLEGDVFTYQLENKRSNKIAFTKADVSGQVITEAKAQFRLYKLVTPGTQGGKDIALASGQQVHVLPAPDGVRKIDASPSFNYQNLADGTYYLIEEVAPAGYILPKYPVATFKVSGQTVISDAADNKLQITNHPRGKFKLLKTNDAANPQPLPGAGFTLYRDANFSDVVVEQQITGKTGVLYFENLDQGTYWLKETKVPHGYVASAPLKIVVTAEGKTLVEQGQTGAASASTSVIFPGGGTGRAANASNTQILDVNGSFGELQRQDPKHPNGVHQATGVEVSQKISATSELGKYRVDVSISGAGLKNSAPKTDVLVMLERRNNSYMYGGDSGDFYRDRIINDVITPLKSLLPEGSRISIWKWATNSTQGEVIDFTPLGQAAQALRDNYSKLRTGEGWDTRHFGYERDQKKDFPALVDNGMSDADRDARKVVLTLAGLGLNDSKIKDWNRNEKINFTDNRQRLTDMLGKYDFYLFNEAVYKDLSDANKFSDLGSEFVELGLDQSHVGTVANSLPQVQSRYLDGFYVNVLSNLVNQIGAREGSLGINLSDNVTLDEKETLTPGSSNISFQTMGDAPVLGGQQPATLVWDAQSKAIHGSNLRFSGDAVNPALNFSYHVRSNVAAAKLDTFEPINAAANYQPDLSSATSFDLPIPQVKVPGATYTLARSWEPGVPQNLQGTSSSISLLVAPEGQAGAPAKLVERKTLAGENNLTFKPVPVFNSNGQTLVYQASESGLTDKLTSEIRYNNNASYTGVKRGNATITVVTGVKKTNFLVRKIWENTPVGKRKDVQVMLKARAGGAELALSSLGVENTLATLNASNNFETKFTGLPYYGPSGDRIVYSVEETALAGAPVDPKDYRTEYDYGSNYATVTNIKTDEVTVVNKRQPYLRILKRDANTSNTEPLNARFKLEKLTADGKVDTKFYDQGWAAFWTADPNRHNDGILLDRDITEGKYRLTEEKAPAGYEKLADPIEFELPKTLSSEIKIGESAKLKYNADTHTFELTVLNRQTVEIPGSFPLTGGSGFGTHLFITGIFLAASVLWLRHTVQGQVG</sequence>
<dbReference type="PANTHER" id="PTHR36108">
    <property type="entry name" value="COLOSSIN-B-RELATED"/>
    <property type="match status" value="1"/>
</dbReference>
<dbReference type="Gene3D" id="2.60.40.10">
    <property type="entry name" value="Immunoglobulins"/>
    <property type="match status" value="5"/>
</dbReference>
<dbReference type="SUPFAM" id="SSF49401">
    <property type="entry name" value="Bacterial adhesins"/>
    <property type="match status" value="1"/>
</dbReference>
<dbReference type="InterPro" id="IPR008454">
    <property type="entry name" value="Collagen-bd_Cna-like_B-typ_dom"/>
</dbReference>
<proteinExistence type="inferred from homology"/>
<keyword evidence="8" id="KW-1185">Reference proteome</keyword>
<dbReference type="EMBL" id="JAVDUJ010000001">
    <property type="protein sequence ID" value="MDR6939369.1"/>
    <property type="molecule type" value="Genomic_DNA"/>
</dbReference>
<keyword evidence="3" id="KW-0732">Signal</keyword>
<keyword evidence="4" id="KW-1133">Transmembrane helix</keyword>
<dbReference type="Proteomes" id="UP001266099">
    <property type="component" value="Unassembled WGS sequence"/>
</dbReference>
<accession>A0ABU1T1X4</accession>
<protein>
    <recommendedName>
        <fullName evidence="9">LPXTG cell wall anchor domain-containing protein</fullName>
    </recommendedName>
</protein>
<feature type="domain" description="SpaA-like prealbumin fold" evidence="6">
    <location>
        <begin position="1257"/>
        <end position="1340"/>
    </location>
</feature>
<keyword evidence="2" id="KW-0964">Secreted</keyword>